<keyword evidence="1" id="KW-0175">Coiled coil</keyword>
<dbReference type="PANTHER" id="PTHR14043">
    <property type="entry name" value="CCAAT DISPLACEMENT PROTEIN-RELATED"/>
    <property type="match status" value="1"/>
</dbReference>
<sequence length="199" mass="22681">MNLVWIMKLSGLLRSKLQSANDENGQKKSDNLDSNSILENSLSAKEKIISELNMELHNIEITLSNEREQHVNEIKRLNALLNEKVVDGDFEKRGDILVLHVTALQAKKLMAMRNSNYKKQQQWKKQCEDLALEEIKKELLARPTAKLVDDLRKKVKILQVVPSLLYISCLLISMCSPMNLSIKNMGTHEGLVSVFLKVT</sequence>
<evidence type="ECO:0000313" key="3">
    <source>
        <dbReference type="Proteomes" id="UP000288805"/>
    </source>
</evidence>
<organism evidence="2 3">
    <name type="scientific">Vitis vinifera</name>
    <name type="common">Grape</name>
    <dbReference type="NCBI Taxonomy" id="29760"/>
    <lineage>
        <taxon>Eukaryota</taxon>
        <taxon>Viridiplantae</taxon>
        <taxon>Streptophyta</taxon>
        <taxon>Embryophyta</taxon>
        <taxon>Tracheophyta</taxon>
        <taxon>Spermatophyta</taxon>
        <taxon>Magnoliopsida</taxon>
        <taxon>eudicotyledons</taxon>
        <taxon>Gunneridae</taxon>
        <taxon>Pentapetalae</taxon>
        <taxon>rosids</taxon>
        <taxon>Vitales</taxon>
        <taxon>Vitaceae</taxon>
        <taxon>Viteae</taxon>
        <taxon>Vitis</taxon>
    </lineage>
</organism>
<dbReference type="AlphaFoldDB" id="A0A438JYQ5"/>
<accession>A0A438JYQ5</accession>
<reference evidence="2 3" key="1">
    <citation type="journal article" date="2018" name="PLoS Genet.">
        <title>Population sequencing reveals clonal diversity and ancestral inbreeding in the grapevine cultivar Chardonnay.</title>
        <authorList>
            <person name="Roach M.J."/>
            <person name="Johnson D.L."/>
            <person name="Bohlmann J."/>
            <person name="van Vuuren H.J."/>
            <person name="Jones S.J."/>
            <person name="Pretorius I.S."/>
            <person name="Schmidt S.A."/>
            <person name="Borneman A.R."/>
        </authorList>
    </citation>
    <scope>NUCLEOTIDE SEQUENCE [LARGE SCALE GENOMIC DNA]</scope>
    <source>
        <strain evidence="3">cv. Chardonnay</strain>
        <tissue evidence="2">Leaf</tissue>
    </source>
</reference>
<dbReference type="Proteomes" id="UP000288805">
    <property type="component" value="Unassembled WGS sequence"/>
</dbReference>
<dbReference type="EMBL" id="QGNW01000022">
    <property type="protein sequence ID" value="RVX14094.1"/>
    <property type="molecule type" value="Genomic_DNA"/>
</dbReference>
<protein>
    <submittedName>
        <fullName evidence="2">Protein CASP</fullName>
    </submittedName>
</protein>
<dbReference type="OrthoDB" id="10257567at2759"/>
<gene>
    <name evidence="2" type="primary">CASP_1</name>
    <name evidence="2" type="ORF">CK203_011275</name>
</gene>
<dbReference type="PANTHER" id="PTHR14043:SF2">
    <property type="entry name" value="HOMEOBOX PROTEIN CUT"/>
    <property type="match status" value="1"/>
</dbReference>
<comment type="caution">
    <text evidence="2">The sequence shown here is derived from an EMBL/GenBank/DDBJ whole genome shotgun (WGS) entry which is preliminary data.</text>
</comment>
<evidence type="ECO:0000256" key="1">
    <source>
        <dbReference type="ARBA" id="ARBA00023054"/>
    </source>
</evidence>
<evidence type="ECO:0000313" key="2">
    <source>
        <dbReference type="EMBL" id="RVX14094.1"/>
    </source>
</evidence>
<proteinExistence type="predicted"/>
<name>A0A438JYQ5_VITVI</name>